<dbReference type="HOGENOM" id="CLU_046731_0_0_1"/>
<dbReference type="Gene3D" id="3.30.160.60">
    <property type="entry name" value="Classic Zinc Finger"/>
    <property type="match status" value="1"/>
</dbReference>
<dbReference type="OrthoDB" id="5366256at2759"/>
<evidence type="ECO:0000313" key="2">
    <source>
        <dbReference type="EMBL" id="KEF63481.1"/>
    </source>
</evidence>
<protein>
    <recommendedName>
        <fullName evidence="4">C2H2-type domain-containing protein</fullName>
    </recommendedName>
</protein>
<dbReference type="GeneID" id="25276405"/>
<sequence>MSYGNDMLTAFPSRWDFFHLVTTTNIPPDFEDMSTVHASYHQDPTHQQLLMVSPHNVASEIAYRRRSSHSPQAALGALPVRDRTPIRHNRPSVSRNRSHSRGDMLLAYAADTNQLQQSQTLPSMTAMTSQGESPMPQMYNMQQYGLSPPMGGYPLQSGYFPGSTAQHAGDYSITPSEQDMQAYYSVGRNSPHGSAMSLSSPGSPNALYVSGHPSPNQQTLPSIGMAMHHFPPVPLTLESSPAEIEIMPSRPKPQCWDHGCNGRQFSTFSNLLRHQREKSGSAMKAICPHCGTEFTRTTARNGHMSGGKCKGKADAEASNRAAAGED</sequence>
<name>A0A072PUE6_9EURO</name>
<evidence type="ECO:0000256" key="1">
    <source>
        <dbReference type="SAM" id="MobiDB-lite"/>
    </source>
</evidence>
<reference evidence="2 3" key="1">
    <citation type="submission" date="2013-03" db="EMBL/GenBank/DDBJ databases">
        <title>The Genome Sequence of Exophiala aquamarina CBS 119918.</title>
        <authorList>
            <consortium name="The Broad Institute Genomics Platform"/>
            <person name="Cuomo C."/>
            <person name="de Hoog S."/>
            <person name="Gorbushina A."/>
            <person name="Walker B."/>
            <person name="Young S.K."/>
            <person name="Zeng Q."/>
            <person name="Gargeya S."/>
            <person name="Fitzgerald M."/>
            <person name="Haas B."/>
            <person name="Abouelleil A."/>
            <person name="Allen A.W."/>
            <person name="Alvarado L."/>
            <person name="Arachchi H.M."/>
            <person name="Berlin A.M."/>
            <person name="Chapman S.B."/>
            <person name="Gainer-Dewar J."/>
            <person name="Goldberg J."/>
            <person name="Griggs A."/>
            <person name="Gujja S."/>
            <person name="Hansen M."/>
            <person name="Howarth C."/>
            <person name="Imamovic A."/>
            <person name="Ireland A."/>
            <person name="Larimer J."/>
            <person name="McCowan C."/>
            <person name="Murphy C."/>
            <person name="Pearson M."/>
            <person name="Poon T.W."/>
            <person name="Priest M."/>
            <person name="Roberts A."/>
            <person name="Saif S."/>
            <person name="Shea T."/>
            <person name="Sisk P."/>
            <person name="Sykes S."/>
            <person name="Wortman J."/>
            <person name="Nusbaum C."/>
            <person name="Birren B."/>
        </authorList>
    </citation>
    <scope>NUCLEOTIDE SEQUENCE [LARGE SCALE GENOMIC DNA]</scope>
    <source>
        <strain evidence="2 3">CBS 119918</strain>
    </source>
</reference>
<evidence type="ECO:0008006" key="4">
    <source>
        <dbReference type="Google" id="ProtNLM"/>
    </source>
</evidence>
<accession>A0A072PUE6</accession>
<dbReference type="Proteomes" id="UP000027920">
    <property type="component" value="Unassembled WGS sequence"/>
</dbReference>
<evidence type="ECO:0000313" key="3">
    <source>
        <dbReference type="Proteomes" id="UP000027920"/>
    </source>
</evidence>
<keyword evidence="3" id="KW-1185">Reference proteome</keyword>
<feature type="region of interest" description="Disordered" evidence="1">
    <location>
        <begin position="80"/>
        <end position="100"/>
    </location>
</feature>
<proteinExistence type="predicted"/>
<dbReference type="EMBL" id="AMGV01000001">
    <property type="protein sequence ID" value="KEF63481.1"/>
    <property type="molecule type" value="Genomic_DNA"/>
</dbReference>
<gene>
    <name evidence="2" type="ORF">A1O9_01459</name>
</gene>
<dbReference type="RefSeq" id="XP_013266071.1">
    <property type="nucleotide sequence ID" value="XM_013410617.1"/>
</dbReference>
<comment type="caution">
    <text evidence="2">The sequence shown here is derived from an EMBL/GenBank/DDBJ whole genome shotgun (WGS) entry which is preliminary data.</text>
</comment>
<feature type="region of interest" description="Disordered" evidence="1">
    <location>
        <begin position="187"/>
        <end position="219"/>
    </location>
</feature>
<dbReference type="VEuPathDB" id="FungiDB:A1O9_01459"/>
<dbReference type="AlphaFoldDB" id="A0A072PUE6"/>
<feature type="region of interest" description="Disordered" evidence="1">
    <location>
        <begin position="301"/>
        <end position="326"/>
    </location>
</feature>
<feature type="compositionally biased region" description="Polar residues" evidence="1">
    <location>
        <begin position="187"/>
        <end position="203"/>
    </location>
</feature>
<organism evidence="2 3">
    <name type="scientific">Exophiala aquamarina CBS 119918</name>
    <dbReference type="NCBI Taxonomy" id="1182545"/>
    <lineage>
        <taxon>Eukaryota</taxon>
        <taxon>Fungi</taxon>
        <taxon>Dikarya</taxon>
        <taxon>Ascomycota</taxon>
        <taxon>Pezizomycotina</taxon>
        <taxon>Eurotiomycetes</taxon>
        <taxon>Chaetothyriomycetidae</taxon>
        <taxon>Chaetothyriales</taxon>
        <taxon>Herpotrichiellaceae</taxon>
        <taxon>Exophiala</taxon>
    </lineage>
</organism>